<proteinExistence type="predicted"/>
<keyword evidence="4 6" id="KW-1133">Transmembrane helix</keyword>
<evidence type="ECO:0000256" key="1">
    <source>
        <dbReference type="ARBA" id="ARBA00004651"/>
    </source>
</evidence>
<evidence type="ECO:0000256" key="6">
    <source>
        <dbReference type="SAM" id="Phobius"/>
    </source>
</evidence>
<dbReference type="InterPro" id="IPR000620">
    <property type="entry name" value="EamA_dom"/>
</dbReference>
<keyword evidence="3 6" id="KW-0812">Transmembrane</keyword>
<keyword evidence="2" id="KW-1003">Cell membrane</keyword>
<feature type="domain" description="EamA" evidence="7">
    <location>
        <begin position="157"/>
        <end position="295"/>
    </location>
</feature>
<feature type="transmembrane region" description="Helical" evidence="6">
    <location>
        <begin position="68"/>
        <end position="86"/>
    </location>
</feature>
<evidence type="ECO:0000313" key="8">
    <source>
        <dbReference type="EMBL" id="MBC5621281.1"/>
    </source>
</evidence>
<protein>
    <submittedName>
        <fullName evidence="8">EamA family transporter</fullName>
    </submittedName>
</protein>
<feature type="transmembrane region" description="Helical" evidence="6">
    <location>
        <begin position="129"/>
        <end position="150"/>
    </location>
</feature>
<dbReference type="InterPro" id="IPR037185">
    <property type="entry name" value="EmrE-like"/>
</dbReference>
<dbReference type="Pfam" id="PF00892">
    <property type="entry name" value="EamA"/>
    <property type="match status" value="2"/>
</dbReference>
<name>A0ABR7D031_9BACT</name>
<feature type="transmembrane region" description="Helical" evidence="6">
    <location>
        <begin position="98"/>
        <end position="117"/>
    </location>
</feature>
<feature type="transmembrane region" description="Helical" evidence="6">
    <location>
        <begin position="37"/>
        <end position="59"/>
    </location>
</feature>
<evidence type="ECO:0000256" key="3">
    <source>
        <dbReference type="ARBA" id="ARBA00022692"/>
    </source>
</evidence>
<accession>A0ABR7D031</accession>
<feature type="transmembrane region" description="Helical" evidence="6">
    <location>
        <begin position="156"/>
        <end position="175"/>
    </location>
</feature>
<comment type="caution">
    <text evidence="8">The sequence shown here is derived from an EMBL/GenBank/DDBJ whole genome shotgun (WGS) entry which is preliminary data.</text>
</comment>
<feature type="transmembrane region" description="Helical" evidence="6">
    <location>
        <begin position="187"/>
        <end position="205"/>
    </location>
</feature>
<dbReference type="SUPFAM" id="SSF103481">
    <property type="entry name" value="Multidrug resistance efflux transporter EmrE"/>
    <property type="match status" value="2"/>
</dbReference>
<comment type="subcellular location">
    <subcellularLocation>
        <location evidence="1">Cell membrane</location>
        <topology evidence="1">Multi-pass membrane protein</topology>
    </subcellularLocation>
</comment>
<evidence type="ECO:0000313" key="9">
    <source>
        <dbReference type="Proteomes" id="UP000646484"/>
    </source>
</evidence>
<dbReference type="EMBL" id="JACOOH010000004">
    <property type="protein sequence ID" value="MBC5621281.1"/>
    <property type="molecule type" value="Genomic_DNA"/>
</dbReference>
<feature type="domain" description="EamA" evidence="7">
    <location>
        <begin position="8"/>
        <end position="140"/>
    </location>
</feature>
<dbReference type="Proteomes" id="UP000646484">
    <property type="component" value="Unassembled WGS sequence"/>
</dbReference>
<dbReference type="RefSeq" id="WP_186975851.1">
    <property type="nucleotide sequence ID" value="NZ_JACOOH010000004.1"/>
</dbReference>
<sequence>MTKDKWHGHIAIFSANILFGLNIPIAKTLMPEWIDPIGLTFLRMSFGALAFWITSLFVLNEKVSKKDLLILFFCAILGTTMNQFTFIKGLGMTSPIDAGLIVTMNPMMVMLISALILKEPITAKKAGGVLIGACGAVLIIWHSYAVGISGGSGSSMTGNLLCFISVICYATYLVISKPIAQRYSPVTLMKWMFLFSTILMFPFSIQEVVEAKLFSPDTTFSALASVFYVVFAATFLAYLFIPIALKRIRPTTISMYNYAQPLVAATLAILMGQDRLTWDKPVAAVLVFTGVYLVTQSKSRADMERSSGK</sequence>
<dbReference type="PANTHER" id="PTHR42920:SF11">
    <property type="entry name" value="INNER MEMBRANE PROTEIN YTFF"/>
    <property type="match status" value="1"/>
</dbReference>
<evidence type="ECO:0000256" key="2">
    <source>
        <dbReference type="ARBA" id="ARBA00022475"/>
    </source>
</evidence>
<keyword evidence="5 6" id="KW-0472">Membrane</keyword>
<keyword evidence="9" id="KW-1185">Reference proteome</keyword>
<feature type="transmembrane region" description="Helical" evidence="6">
    <location>
        <begin position="7"/>
        <end position="25"/>
    </location>
</feature>
<evidence type="ECO:0000256" key="5">
    <source>
        <dbReference type="ARBA" id="ARBA00023136"/>
    </source>
</evidence>
<feature type="transmembrane region" description="Helical" evidence="6">
    <location>
        <begin position="220"/>
        <end position="241"/>
    </location>
</feature>
<dbReference type="InterPro" id="IPR051258">
    <property type="entry name" value="Diverse_Substrate_Transporter"/>
</dbReference>
<reference evidence="8 9" key="1">
    <citation type="submission" date="2020-08" db="EMBL/GenBank/DDBJ databases">
        <title>Genome public.</title>
        <authorList>
            <person name="Liu C."/>
            <person name="Sun Q."/>
        </authorList>
    </citation>
    <scope>NUCLEOTIDE SEQUENCE [LARGE SCALE GENOMIC DNA]</scope>
    <source>
        <strain evidence="8 9">NSJ-56</strain>
    </source>
</reference>
<gene>
    <name evidence="8" type="ORF">H8S64_09240</name>
</gene>
<dbReference type="PANTHER" id="PTHR42920">
    <property type="entry name" value="OS03G0707200 PROTEIN-RELATED"/>
    <property type="match status" value="1"/>
</dbReference>
<organism evidence="8 9">
    <name type="scientific">Butyricimonas hominis</name>
    <dbReference type="NCBI Taxonomy" id="2763032"/>
    <lineage>
        <taxon>Bacteria</taxon>
        <taxon>Pseudomonadati</taxon>
        <taxon>Bacteroidota</taxon>
        <taxon>Bacteroidia</taxon>
        <taxon>Bacteroidales</taxon>
        <taxon>Odoribacteraceae</taxon>
        <taxon>Butyricimonas</taxon>
    </lineage>
</organism>
<evidence type="ECO:0000256" key="4">
    <source>
        <dbReference type="ARBA" id="ARBA00022989"/>
    </source>
</evidence>
<evidence type="ECO:0000259" key="7">
    <source>
        <dbReference type="Pfam" id="PF00892"/>
    </source>
</evidence>